<organism evidence="1 2">
    <name type="scientific">Clonostachys rosea f. rosea IK726</name>
    <dbReference type="NCBI Taxonomy" id="1349383"/>
    <lineage>
        <taxon>Eukaryota</taxon>
        <taxon>Fungi</taxon>
        <taxon>Dikarya</taxon>
        <taxon>Ascomycota</taxon>
        <taxon>Pezizomycotina</taxon>
        <taxon>Sordariomycetes</taxon>
        <taxon>Hypocreomycetidae</taxon>
        <taxon>Hypocreales</taxon>
        <taxon>Bionectriaceae</taxon>
        <taxon>Clonostachys</taxon>
    </lineage>
</organism>
<proteinExistence type="predicted"/>
<keyword evidence="2" id="KW-1185">Reference proteome</keyword>
<dbReference type="EMBL" id="CADEHS020000012">
    <property type="protein sequence ID" value="CAG9947602.1"/>
    <property type="molecule type" value="Genomic_DNA"/>
</dbReference>
<accession>A0ACA9U4S1</accession>
<reference evidence="1" key="1">
    <citation type="submission" date="2020-04" db="EMBL/GenBank/DDBJ databases">
        <authorList>
            <person name="Broberg M."/>
        </authorList>
    </citation>
    <scope>NUCLEOTIDE SEQUENCE</scope>
</reference>
<evidence type="ECO:0000313" key="2">
    <source>
        <dbReference type="Proteomes" id="UP000836387"/>
    </source>
</evidence>
<gene>
    <name evidence="1" type="ORF">CRV2_00012777</name>
</gene>
<evidence type="ECO:0000313" key="1">
    <source>
        <dbReference type="EMBL" id="CAG9947602.1"/>
    </source>
</evidence>
<reference evidence="1" key="2">
    <citation type="submission" date="2021-10" db="EMBL/GenBank/DDBJ databases">
        <authorList>
            <person name="Piombo E."/>
        </authorList>
    </citation>
    <scope>NUCLEOTIDE SEQUENCE</scope>
</reference>
<name>A0ACA9U4S1_BIOOC</name>
<sequence length="113" mass="12367">MRFINTALAASSGFLLVVAAPPVINPAEIQIMFTYPNGSTTDFITVPDREQWFPIGSGSDVGHITIKPIEGKNVRCEFISPERDIIASPALTHQDTIIIDPRQTVELTRCQSA</sequence>
<comment type="caution">
    <text evidence="1">The sequence shown here is derived from an EMBL/GenBank/DDBJ whole genome shotgun (WGS) entry which is preliminary data.</text>
</comment>
<dbReference type="Proteomes" id="UP000836387">
    <property type="component" value="Unassembled WGS sequence"/>
</dbReference>
<protein>
    <submittedName>
        <fullName evidence="1">Uncharacterized protein</fullName>
    </submittedName>
</protein>